<dbReference type="OrthoDB" id="4275032at2"/>
<evidence type="ECO:0000256" key="1">
    <source>
        <dbReference type="SAM" id="MobiDB-lite"/>
    </source>
</evidence>
<evidence type="ECO:0000259" key="2">
    <source>
        <dbReference type="Pfam" id="PF13452"/>
    </source>
</evidence>
<dbReference type="Proteomes" id="UP001334804">
    <property type="component" value="Chromosome"/>
</dbReference>
<evidence type="ECO:0000313" key="6">
    <source>
        <dbReference type="Proteomes" id="UP001334804"/>
    </source>
</evidence>
<keyword evidence="6" id="KW-1185">Reference proteome</keyword>
<proteinExistence type="predicted"/>
<dbReference type="EMBL" id="CP109071">
    <property type="protein sequence ID" value="WSA31174.1"/>
    <property type="molecule type" value="Genomic_DNA"/>
</dbReference>
<dbReference type="STRING" id="47871.GA0070608_4167"/>
<dbReference type="SUPFAM" id="SSF54637">
    <property type="entry name" value="Thioesterase/thiol ester dehydrase-isomerase"/>
    <property type="match status" value="2"/>
</dbReference>
<reference evidence="3 5" key="1">
    <citation type="submission" date="2016-06" db="EMBL/GenBank/DDBJ databases">
        <authorList>
            <person name="Kjaerup R.B."/>
            <person name="Dalgaard T.S."/>
            <person name="Juul-Madsen H.R."/>
        </authorList>
    </citation>
    <scope>NUCLEOTIDE SEQUENCE [LARGE SCALE GENOMIC DNA]</scope>
    <source>
        <strain evidence="3 5">DSM 43363</strain>
    </source>
</reference>
<feature type="domain" description="FAS1-like dehydratase" evidence="2">
    <location>
        <begin position="26"/>
        <end position="158"/>
    </location>
</feature>
<dbReference type="Gene3D" id="3.10.129.10">
    <property type="entry name" value="Hotdog Thioesterase"/>
    <property type="match status" value="2"/>
</dbReference>
<organism evidence="3 5">
    <name type="scientific">Micromonospora peucetia</name>
    <dbReference type="NCBI Taxonomy" id="47871"/>
    <lineage>
        <taxon>Bacteria</taxon>
        <taxon>Bacillati</taxon>
        <taxon>Actinomycetota</taxon>
        <taxon>Actinomycetes</taxon>
        <taxon>Micromonosporales</taxon>
        <taxon>Micromonosporaceae</taxon>
        <taxon>Micromonospora</taxon>
    </lineage>
</organism>
<dbReference type="EMBL" id="FMIC01000002">
    <property type="protein sequence ID" value="SCL69898.1"/>
    <property type="molecule type" value="Genomic_DNA"/>
</dbReference>
<sequence length="421" mass="45354">MTASDADFRARLDALIGLTDPPRRAKDAVTEAAIRIWCDAVGDENPAYQDPQWAARSAWGGIVAPATSLNMWTLPGNRRSHRHAESLDRVNEVLAERGFTSVAAVQTEHTYVRPLRPGDHLEQFPSIGAVSPEKSTRLGRGHFVDLVSDYRTLEGEPVGRVVLRMLRWNPATRDKVPATPGDRLTRPVRPVGAASTDLPPAGTTGTLTAYLQPGYAAAPLDERPYLVGSAELADGTRLSGDVVDLRPDLVHDGMPVVVAHRRTRDGQILPVLTAPRPERRTSTRTGAEVSTGQRLAPWPIPVTQLSIAALATATFDFNDVHLDRDAAIERGARDVYMNILGSSALVNCYLTDWAGPEARVVDFRTRLAAQNHPGDTFTLDGVVTGLKPAPEATGETHVTVDVLGTNSLGDHVIASATLALP</sequence>
<dbReference type="InterPro" id="IPR012340">
    <property type="entry name" value="NA-bd_OB-fold"/>
</dbReference>
<dbReference type="InterPro" id="IPR029069">
    <property type="entry name" value="HotDog_dom_sf"/>
</dbReference>
<evidence type="ECO:0000313" key="4">
    <source>
        <dbReference type="EMBL" id="WSA31174.1"/>
    </source>
</evidence>
<dbReference type="SUPFAM" id="SSF50249">
    <property type="entry name" value="Nucleic acid-binding proteins"/>
    <property type="match status" value="1"/>
</dbReference>
<name>A0A1C6VU68_9ACTN</name>
<reference evidence="4 6" key="2">
    <citation type="submission" date="2022-10" db="EMBL/GenBank/DDBJ databases">
        <title>The complete genomes of actinobacterial strains from the NBC collection.</title>
        <authorList>
            <person name="Joergensen T.S."/>
            <person name="Alvarez Arevalo M."/>
            <person name="Sterndorff E.B."/>
            <person name="Faurdal D."/>
            <person name="Vuksanovic O."/>
            <person name="Mourched A.-S."/>
            <person name="Charusanti P."/>
            <person name="Shaw S."/>
            <person name="Blin K."/>
            <person name="Weber T."/>
        </authorList>
    </citation>
    <scope>NUCLEOTIDE SEQUENCE [LARGE SCALE GENOMIC DNA]</scope>
    <source>
        <strain evidence="4 6">NBC 01809</strain>
    </source>
</reference>
<dbReference type="AlphaFoldDB" id="A0A1C6VU68"/>
<dbReference type="Proteomes" id="UP000199343">
    <property type="component" value="Unassembled WGS sequence"/>
</dbReference>
<evidence type="ECO:0000313" key="5">
    <source>
        <dbReference type="Proteomes" id="UP000199343"/>
    </source>
</evidence>
<feature type="region of interest" description="Disordered" evidence="1">
    <location>
        <begin position="174"/>
        <end position="200"/>
    </location>
</feature>
<dbReference type="Pfam" id="PF13452">
    <property type="entry name" value="FAS1_DH_region"/>
    <property type="match status" value="1"/>
</dbReference>
<protein>
    <submittedName>
        <fullName evidence="4">MaoC family dehydratase N-terminal domain-containing protein</fullName>
    </submittedName>
    <submittedName>
        <fullName evidence="3">MaoC like domain-containing protein</fullName>
    </submittedName>
</protein>
<dbReference type="InterPro" id="IPR039569">
    <property type="entry name" value="FAS1-like_DH_region"/>
</dbReference>
<dbReference type="RefSeq" id="WP_091630190.1">
    <property type="nucleotide sequence ID" value="NZ_CP109071.1"/>
</dbReference>
<evidence type="ECO:0000313" key="3">
    <source>
        <dbReference type="EMBL" id="SCL69898.1"/>
    </source>
</evidence>
<accession>A0A1C6VU68</accession>
<gene>
    <name evidence="3" type="ORF">GA0070608_4167</name>
    <name evidence="4" type="ORF">OIE14_23935</name>
</gene>